<dbReference type="InterPro" id="IPR011993">
    <property type="entry name" value="PH-like_dom_sf"/>
</dbReference>
<dbReference type="GO" id="GO:0006287">
    <property type="term" value="P:base-excision repair, gap-filling"/>
    <property type="evidence" value="ECO:0007669"/>
    <property type="project" value="TreeGrafter"/>
</dbReference>
<dbReference type="Proteomes" id="UP001157418">
    <property type="component" value="Unassembled WGS sequence"/>
</dbReference>
<dbReference type="GO" id="GO:0008270">
    <property type="term" value="F:zinc ion binding"/>
    <property type="evidence" value="ECO:0007669"/>
    <property type="project" value="UniProtKB-KW"/>
</dbReference>
<keyword evidence="1" id="KW-0862">Zinc</keyword>
<dbReference type="GO" id="GO:0016020">
    <property type="term" value="C:membrane"/>
    <property type="evidence" value="ECO:0007669"/>
    <property type="project" value="InterPro"/>
</dbReference>
<feature type="domain" description="NECAP PHear" evidence="3">
    <location>
        <begin position="96"/>
        <end position="170"/>
    </location>
</feature>
<dbReference type="GO" id="GO:0008310">
    <property type="term" value="F:single-stranded DNA 3'-5' DNA exonuclease activity"/>
    <property type="evidence" value="ECO:0007669"/>
    <property type="project" value="TreeGrafter"/>
</dbReference>
<dbReference type="Gene3D" id="2.30.29.30">
    <property type="entry name" value="Pleckstrin-homology domain (PH domain)/Phosphotyrosine-binding domain (PTB)"/>
    <property type="match status" value="1"/>
</dbReference>
<evidence type="ECO:0000256" key="1">
    <source>
        <dbReference type="RuleBase" id="RU365029"/>
    </source>
</evidence>
<dbReference type="InterPro" id="IPR029703">
    <property type="entry name" value="POL2"/>
</dbReference>
<proteinExistence type="inferred from homology"/>
<sequence length="333" mass="37224">MQYHTELSQHLSLPKDRCQTPLNNPQKANPAIKKILIRLCLSLHPHDVRCVFFPDSGNSTHKQRTTTCLHQICNRRPGSPPFPSHTSSPNSKISPALKIEDGTGKHAFIWLGFTERNKAFHFNVALSDHEKYVKREIEKDVDVASDESHINIHPAVNHRLKERETIRITVKNKPASGAVMLSSAGLSEKIKPLSLAPPPEKVKSKRLGLDPPPVDSGKIRSPIPPPPNDPTAVRMTSTTHNIDARNSTDAFTDFSHLKVCPNKHQSEAENFHNGRLLESETYIGGHVDCLETGVFRSDLPTSFKLDSSAFTQLIENLDRDLHYAIKVEGKMDM</sequence>
<keyword evidence="1" id="KW-0808">Transferase</keyword>
<comment type="function">
    <text evidence="1">DNA polymerase II participates in chromosomal DNA replication.</text>
</comment>
<dbReference type="AlphaFoldDB" id="A0AAU9PHR7"/>
<dbReference type="GO" id="GO:0006897">
    <property type="term" value="P:endocytosis"/>
    <property type="evidence" value="ECO:0007669"/>
    <property type="project" value="InterPro"/>
</dbReference>
<dbReference type="GO" id="GO:0003677">
    <property type="term" value="F:DNA binding"/>
    <property type="evidence" value="ECO:0007669"/>
    <property type="project" value="UniProtKB-KW"/>
</dbReference>
<dbReference type="PANTHER" id="PTHR10670:SF0">
    <property type="entry name" value="DNA POLYMERASE EPSILON CATALYTIC SUBUNIT A"/>
    <property type="match status" value="1"/>
</dbReference>
<keyword evidence="5" id="KW-1185">Reference proteome</keyword>
<gene>
    <name evidence="4" type="ORF">LVIROSA_LOCUS35425</name>
</gene>
<dbReference type="EMBL" id="CAKMRJ010005634">
    <property type="protein sequence ID" value="CAH1449975.1"/>
    <property type="molecule type" value="Genomic_DNA"/>
</dbReference>
<accession>A0AAU9PHR7</accession>
<comment type="subcellular location">
    <subcellularLocation>
        <location evidence="1">Nucleus</location>
    </subcellularLocation>
</comment>
<keyword evidence="1" id="KW-0411">Iron-sulfur</keyword>
<reference evidence="4 5" key="1">
    <citation type="submission" date="2022-01" db="EMBL/GenBank/DDBJ databases">
        <authorList>
            <person name="Xiong W."/>
            <person name="Schranz E."/>
        </authorList>
    </citation>
    <scope>NUCLEOTIDE SEQUENCE [LARGE SCALE GENOMIC DNA]</scope>
</reference>
<comment type="catalytic activity">
    <reaction evidence="1">
        <text>DNA(n) + a 2'-deoxyribonucleoside 5'-triphosphate = DNA(n+1) + diphosphate</text>
        <dbReference type="Rhea" id="RHEA:22508"/>
        <dbReference type="Rhea" id="RHEA-COMP:17339"/>
        <dbReference type="Rhea" id="RHEA-COMP:17340"/>
        <dbReference type="ChEBI" id="CHEBI:33019"/>
        <dbReference type="ChEBI" id="CHEBI:61560"/>
        <dbReference type="ChEBI" id="CHEBI:173112"/>
        <dbReference type="EC" id="2.7.7.7"/>
    </reaction>
</comment>
<name>A0AAU9PHR7_9ASTR</name>
<evidence type="ECO:0000256" key="2">
    <source>
        <dbReference type="SAM" id="MobiDB-lite"/>
    </source>
</evidence>
<dbReference type="Pfam" id="PF07933">
    <property type="entry name" value="DUF1681"/>
    <property type="match status" value="1"/>
</dbReference>
<dbReference type="GO" id="GO:0006297">
    <property type="term" value="P:nucleotide-excision repair, DNA gap filling"/>
    <property type="evidence" value="ECO:0007669"/>
    <property type="project" value="TreeGrafter"/>
</dbReference>
<dbReference type="PANTHER" id="PTHR10670">
    <property type="entry name" value="DNA POLYMERASE EPSILON CATALYTIC SUBUNIT A"/>
    <property type="match status" value="1"/>
</dbReference>
<comment type="similarity">
    <text evidence="1">Belongs to the DNA polymerase type-B family.</text>
</comment>
<keyword evidence="1" id="KW-0479">Metal-binding</keyword>
<comment type="cofactor">
    <cofactor evidence="1">
        <name>[4Fe-4S] cluster</name>
        <dbReference type="ChEBI" id="CHEBI:49883"/>
    </cofactor>
</comment>
<dbReference type="GO" id="GO:0008622">
    <property type="term" value="C:epsilon DNA polymerase complex"/>
    <property type="evidence" value="ECO:0007669"/>
    <property type="project" value="InterPro"/>
</dbReference>
<keyword evidence="1" id="KW-0239">DNA-directed DNA polymerase</keyword>
<dbReference type="SUPFAM" id="SSF50729">
    <property type="entry name" value="PH domain-like"/>
    <property type="match status" value="1"/>
</dbReference>
<dbReference type="EC" id="2.7.7.7" evidence="1"/>
<keyword evidence="1" id="KW-0238">DNA-binding</keyword>
<evidence type="ECO:0000313" key="5">
    <source>
        <dbReference type="Proteomes" id="UP001157418"/>
    </source>
</evidence>
<comment type="caution">
    <text evidence="4">The sequence shown here is derived from an EMBL/GenBank/DDBJ whole genome shotgun (WGS) entry which is preliminary data.</text>
</comment>
<keyword evidence="1" id="KW-0539">Nucleus</keyword>
<keyword evidence="1" id="KW-0004">4Fe-4S</keyword>
<keyword evidence="1" id="KW-0863">Zinc-finger</keyword>
<evidence type="ECO:0000259" key="3">
    <source>
        <dbReference type="Pfam" id="PF07933"/>
    </source>
</evidence>
<keyword evidence="1" id="KW-0408">Iron</keyword>
<evidence type="ECO:0000313" key="4">
    <source>
        <dbReference type="EMBL" id="CAH1449975.1"/>
    </source>
</evidence>
<dbReference type="GO" id="GO:0045004">
    <property type="term" value="P:DNA replication proofreading"/>
    <property type="evidence" value="ECO:0007669"/>
    <property type="project" value="TreeGrafter"/>
</dbReference>
<feature type="region of interest" description="Disordered" evidence="2">
    <location>
        <begin position="191"/>
        <end position="229"/>
    </location>
</feature>
<organism evidence="4 5">
    <name type="scientific">Lactuca virosa</name>
    <dbReference type="NCBI Taxonomy" id="75947"/>
    <lineage>
        <taxon>Eukaryota</taxon>
        <taxon>Viridiplantae</taxon>
        <taxon>Streptophyta</taxon>
        <taxon>Embryophyta</taxon>
        <taxon>Tracheophyta</taxon>
        <taxon>Spermatophyta</taxon>
        <taxon>Magnoliopsida</taxon>
        <taxon>eudicotyledons</taxon>
        <taxon>Gunneridae</taxon>
        <taxon>Pentapetalae</taxon>
        <taxon>asterids</taxon>
        <taxon>campanulids</taxon>
        <taxon>Asterales</taxon>
        <taxon>Asteraceae</taxon>
        <taxon>Cichorioideae</taxon>
        <taxon>Cichorieae</taxon>
        <taxon>Lactucinae</taxon>
        <taxon>Lactuca</taxon>
    </lineage>
</organism>
<dbReference type="GO" id="GO:0003887">
    <property type="term" value="F:DNA-directed DNA polymerase activity"/>
    <property type="evidence" value="ECO:0007669"/>
    <property type="project" value="UniProtKB-KW"/>
</dbReference>
<keyword evidence="1" id="KW-0235">DNA replication</keyword>
<feature type="region of interest" description="Disordered" evidence="2">
    <location>
        <begin position="1"/>
        <end position="25"/>
    </location>
</feature>
<feature type="compositionally biased region" description="Polar residues" evidence="2">
    <location>
        <begin position="1"/>
        <end position="11"/>
    </location>
</feature>
<dbReference type="GO" id="GO:0051539">
    <property type="term" value="F:4 iron, 4 sulfur cluster binding"/>
    <property type="evidence" value="ECO:0007669"/>
    <property type="project" value="UniProtKB-KW"/>
</dbReference>
<protein>
    <recommendedName>
        <fullName evidence="1">DNA polymerase epsilon catalytic subunit</fullName>
        <ecNumber evidence="1">2.7.7.7</ecNumber>
    </recommendedName>
</protein>
<keyword evidence="1" id="KW-0548">Nucleotidyltransferase</keyword>
<dbReference type="GO" id="GO:0000278">
    <property type="term" value="P:mitotic cell cycle"/>
    <property type="evidence" value="ECO:0007669"/>
    <property type="project" value="TreeGrafter"/>
</dbReference>
<dbReference type="InterPro" id="IPR012466">
    <property type="entry name" value="NECAP_PHear"/>
</dbReference>
<dbReference type="GO" id="GO:0006272">
    <property type="term" value="P:leading strand elongation"/>
    <property type="evidence" value="ECO:0007669"/>
    <property type="project" value="TreeGrafter"/>
</dbReference>